<evidence type="ECO:0000313" key="3">
    <source>
        <dbReference type="EMBL" id="TDX31442.1"/>
    </source>
</evidence>
<evidence type="ECO:0000256" key="1">
    <source>
        <dbReference type="SAM" id="MobiDB-lite"/>
    </source>
</evidence>
<evidence type="ECO:0000313" key="4">
    <source>
        <dbReference type="Proteomes" id="UP000294489"/>
    </source>
</evidence>
<dbReference type="EMBL" id="SOEC01000003">
    <property type="protein sequence ID" value="TDX31442.1"/>
    <property type="molecule type" value="Genomic_DNA"/>
</dbReference>
<name>A0A4R8G7R4_9GAMM</name>
<feature type="region of interest" description="Disordered" evidence="1">
    <location>
        <begin position="1"/>
        <end position="23"/>
    </location>
</feature>
<feature type="transmembrane region" description="Helical" evidence="2">
    <location>
        <begin position="35"/>
        <end position="57"/>
    </location>
</feature>
<protein>
    <submittedName>
        <fullName evidence="3">Uncharacterized protein</fullName>
    </submittedName>
</protein>
<dbReference type="AlphaFoldDB" id="A0A4R8G7R4"/>
<feature type="compositionally biased region" description="Basic residues" evidence="1">
    <location>
        <begin position="13"/>
        <end position="23"/>
    </location>
</feature>
<evidence type="ECO:0000256" key="2">
    <source>
        <dbReference type="SAM" id="Phobius"/>
    </source>
</evidence>
<keyword evidence="2" id="KW-1133">Transmembrane helix</keyword>
<reference evidence="3 4" key="1">
    <citation type="submission" date="2019-03" db="EMBL/GenBank/DDBJ databases">
        <title>Freshwater and sediment microbial communities from various areas in North America, analyzing microbe dynamics in response to fracking.</title>
        <authorList>
            <person name="Lamendella R."/>
        </authorList>
    </citation>
    <scope>NUCLEOTIDE SEQUENCE [LARGE SCALE GENOMIC DNA]</scope>
    <source>
        <strain evidence="3 4">6_TX</strain>
    </source>
</reference>
<organism evidence="3 4">
    <name type="scientific">Modicisalibacter xianhensis</name>
    <dbReference type="NCBI Taxonomy" id="442341"/>
    <lineage>
        <taxon>Bacteria</taxon>
        <taxon>Pseudomonadati</taxon>
        <taxon>Pseudomonadota</taxon>
        <taxon>Gammaproteobacteria</taxon>
        <taxon>Oceanospirillales</taxon>
        <taxon>Halomonadaceae</taxon>
        <taxon>Modicisalibacter</taxon>
    </lineage>
</organism>
<accession>A0A4R8G7R4</accession>
<keyword evidence="2" id="KW-0812">Transmembrane</keyword>
<proteinExistence type="predicted"/>
<comment type="caution">
    <text evidence="3">The sequence shown here is derived from an EMBL/GenBank/DDBJ whole genome shotgun (WGS) entry which is preliminary data.</text>
</comment>
<sequence>MRGAVMRSFTKSSTRHRRGATRRHVAPADRWLNRLLDIAVITALVVGGVALIISLVVG</sequence>
<dbReference type="Proteomes" id="UP000294489">
    <property type="component" value="Unassembled WGS sequence"/>
</dbReference>
<keyword evidence="2" id="KW-0472">Membrane</keyword>
<gene>
    <name evidence="3" type="ORF">DFO67_10339</name>
</gene>